<name>A0A2M6UA03_9BRAD</name>
<gene>
    <name evidence="1" type="ORF">TSA1_12020</name>
</gene>
<comment type="caution">
    <text evidence="1">The sequence shown here is derived from an EMBL/GenBank/DDBJ whole genome shotgun (WGS) entry which is preliminary data.</text>
</comment>
<dbReference type="Proteomes" id="UP000228930">
    <property type="component" value="Unassembled WGS sequence"/>
</dbReference>
<accession>A0A2M6UA03</accession>
<dbReference type="RefSeq" id="WP_100176635.1">
    <property type="nucleotide sequence ID" value="NZ_LFJC01000003.1"/>
</dbReference>
<reference evidence="1 2" key="1">
    <citation type="submission" date="2015-06" db="EMBL/GenBank/DDBJ databases">
        <title>Comparative genome analysis of nirS-carrying Bradyrhizobium sp. strains.</title>
        <authorList>
            <person name="Ishii S."/>
            <person name="Jang J."/>
            <person name="Nishizawa T."/>
            <person name="Senoo K."/>
        </authorList>
    </citation>
    <scope>NUCLEOTIDE SEQUENCE [LARGE SCALE GENOMIC DNA]</scope>
    <source>
        <strain evidence="1 2">TSA1</strain>
    </source>
</reference>
<dbReference type="AlphaFoldDB" id="A0A2M6UA03"/>
<organism evidence="1 2">
    <name type="scientific">Bradyrhizobium nitroreducens</name>
    <dbReference type="NCBI Taxonomy" id="709803"/>
    <lineage>
        <taxon>Bacteria</taxon>
        <taxon>Pseudomonadati</taxon>
        <taxon>Pseudomonadota</taxon>
        <taxon>Alphaproteobacteria</taxon>
        <taxon>Hyphomicrobiales</taxon>
        <taxon>Nitrobacteraceae</taxon>
        <taxon>Bradyrhizobium</taxon>
    </lineage>
</organism>
<evidence type="ECO:0000313" key="1">
    <source>
        <dbReference type="EMBL" id="PIT01409.1"/>
    </source>
</evidence>
<sequence length="66" mass="7801">MFKRRRFKQQLTLQDRLSAWVKQVKEDADRLPPGPERDALLKKARQAEMANHLHEWVKSPGLQPPK</sequence>
<proteinExistence type="predicted"/>
<dbReference type="EMBL" id="LFJC01000003">
    <property type="protein sequence ID" value="PIT01409.1"/>
    <property type="molecule type" value="Genomic_DNA"/>
</dbReference>
<protein>
    <submittedName>
        <fullName evidence="1">Uncharacterized protein</fullName>
    </submittedName>
</protein>
<keyword evidence="2" id="KW-1185">Reference proteome</keyword>
<evidence type="ECO:0000313" key="2">
    <source>
        <dbReference type="Proteomes" id="UP000228930"/>
    </source>
</evidence>